<organism evidence="1">
    <name type="scientific">mine drainage metagenome</name>
    <dbReference type="NCBI Taxonomy" id="410659"/>
    <lineage>
        <taxon>unclassified sequences</taxon>
        <taxon>metagenomes</taxon>
        <taxon>ecological metagenomes</taxon>
    </lineage>
</organism>
<accession>E6QC41</accession>
<comment type="caution">
    <text evidence="1">The sequence shown here is derived from an EMBL/GenBank/DDBJ whole genome shotgun (WGS) entry which is preliminary data.</text>
</comment>
<dbReference type="EMBL" id="CABP01000082">
    <property type="protein sequence ID" value="CBI04767.1"/>
    <property type="molecule type" value="Genomic_DNA"/>
</dbReference>
<reference evidence="1" key="1">
    <citation type="submission" date="2009-10" db="EMBL/GenBank/DDBJ databases">
        <title>Diversity of trophic interactions inside an arsenic-rich microbial ecosystem.</title>
        <authorList>
            <person name="Bertin P.N."/>
            <person name="Heinrich-Salmeron A."/>
            <person name="Pelletier E."/>
            <person name="Goulhen-Chollet F."/>
            <person name="Arsene-Ploetze F."/>
            <person name="Gallien S."/>
            <person name="Calteau A."/>
            <person name="Vallenet D."/>
            <person name="Casiot C."/>
            <person name="Chane-Woon-Ming B."/>
            <person name="Giloteaux L."/>
            <person name="Barakat M."/>
            <person name="Bonnefoy V."/>
            <person name="Bruneel O."/>
            <person name="Chandler M."/>
            <person name="Cleiss J."/>
            <person name="Duran R."/>
            <person name="Elbaz-Poulichet F."/>
            <person name="Fonknechten N."/>
            <person name="Lauga B."/>
            <person name="Mornico D."/>
            <person name="Ortet P."/>
            <person name="Schaeffer C."/>
            <person name="Siguier P."/>
            <person name="Alexander Thil Smith A."/>
            <person name="Van Dorsselaer A."/>
            <person name="Weissenbach J."/>
            <person name="Medigue C."/>
            <person name="Le Paslier D."/>
        </authorList>
    </citation>
    <scope>NUCLEOTIDE SEQUENCE</scope>
</reference>
<gene>
    <name evidence="1" type="ORF">CARN5_1810</name>
</gene>
<name>E6QC41_9ZZZZ</name>
<dbReference type="AlphaFoldDB" id="E6QC41"/>
<proteinExistence type="predicted"/>
<evidence type="ECO:0000313" key="1">
    <source>
        <dbReference type="EMBL" id="CBI04767.1"/>
    </source>
</evidence>
<protein>
    <submittedName>
        <fullName evidence="1">Uncharacterized protein</fullName>
    </submittedName>
</protein>
<sequence>MLTQVLRAFWVSAALGCSGMGAAGSGGSGAGAVTAGAAGGFTGPTLVAQADEAAAMQVASIVFGSKAQFLCMTFSPTRIPEVFD</sequence>